<protein>
    <submittedName>
        <fullName evidence="1">Abortive infection system Abi protein</fullName>
    </submittedName>
</protein>
<proteinExistence type="predicted"/>
<dbReference type="EMBL" id="FILX01000052">
    <property type="protein sequence ID" value="CYY04984.1"/>
    <property type="molecule type" value="Genomic_DNA"/>
</dbReference>
<dbReference type="Pfam" id="PF08843">
    <property type="entry name" value="AbiEii"/>
    <property type="match status" value="1"/>
</dbReference>
<evidence type="ECO:0000313" key="1">
    <source>
        <dbReference type="EMBL" id="CYY04984.1"/>
    </source>
</evidence>
<dbReference type="InterPro" id="IPR014942">
    <property type="entry name" value="AbiEii"/>
</dbReference>
<organism evidence="1 2">
    <name type="scientific">Streptococcus suis</name>
    <dbReference type="NCBI Taxonomy" id="1307"/>
    <lineage>
        <taxon>Bacteria</taxon>
        <taxon>Bacillati</taxon>
        <taxon>Bacillota</taxon>
        <taxon>Bacilli</taxon>
        <taxon>Lactobacillales</taxon>
        <taxon>Streptococcaceae</taxon>
        <taxon>Streptococcus</taxon>
    </lineage>
</organism>
<name>A0A116S5X2_STRSU</name>
<reference evidence="1 2" key="1">
    <citation type="submission" date="2016-02" db="EMBL/GenBank/DDBJ databases">
        <authorList>
            <consortium name="Pathogen Informatics"/>
        </authorList>
    </citation>
    <scope>NUCLEOTIDE SEQUENCE [LARGE SCALE GENOMIC DNA]</scope>
    <source>
        <strain evidence="1 2">SS993</strain>
    </source>
</reference>
<evidence type="ECO:0000313" key="2">
    <source>
        <dbReference type="Proteomes" id="UP000074903"/>
    </source>
</evidence>
<dbReference type="AlphaFoldDB" id="A0A116S5X2"/>
<accession>A0A116S5X2</accession>
<sequence length="154" mass="18395">MFFYSSVQVNPRILNWGSLHIVYKAIFDEENFPIIAYTIETILAEKLQTIYSRNFLNSRSKDFYDVYILSKLKKEDIDFIQLKNACQRTFSYRETVLDFEKIIELLERFKSDPIQNQQWQNYSKKYSYTKGISLADVLEEMIRLIAVLISINFD</sequence>
<gene>
    <name evidence="1" type="ORF">ERS132531_01941</name>
</gene>
<dbReference type="Proteomes" id="UP000074903">
    <property type="component" value="Unassembled WGS sequence"/>
</dbReference>